<name>E1WZ78_HALMS</name>
<reference evidence="2" key="1">
    <citation type="journal article" date="2013" name="ISME J.">
        <title>A small predatory core genome in the divergent marine Bacteriovorax marinus SJ and the terrestrial Bdellovibrio bacteriovorus.</title>
        <authorList>
            <person name="Crossman L.C."/>
            <person name="Chen H."/>
            <person name="Cerdeno-Tarraga A.M."/>
            <person name="Brooks K."/>
            <person name="Quail M.A."/>
            <person name="Pineiro S.A."/>
            <person name="Hobley L."/>
            <person name="Sockett R.E."/>
            <person name="Bentley S.D."/>
            <person name="Parkhill J."/>
            <person name="Williams H.N."/>
            <person name="Stine O.C."/>
        </authorList>
    </citation>
    <scope>NUCLEOTIDE SEQUENCE [LARGE SCALE GENOMIC DNA]</scope>
    <source>
        <strain evidence="2">ATCC BAA-682 / DSM 15412 / SJ</strain>
    </source>
</reference>
<dbReference type="HOGENOM" id="CLU_1407047_0_0_7"/>
<organism evidence="1 2">
    <name type="scientific">Halobacteriovorax marinus (strain ATCC BAA-682 / DSM 15412 / SJ)</name>
    <name type="common">Bacteriovorax marinus</name>
    <dbReference type="NCBI Taxonomy" id="862908"/>
    <lineage>
        <taxon>Bacteria</taxon>
        <taxon>Pseudomonadati</taxon>
        <taxon>Bdellovibrionota</taxon>
        <taxon>Bacteriovoracia</taxon>
        <taxon>Bacteriovoracales</taxon>
        <taxon>Halobacteriovoraceae</taxon>
        <taxon>Halobacteriovorax</taxon>
    </lineage>
</organism>
<dbReference type="EMBL" id="FQ312005">
    <property type="protein sequence ID" value="CBW27766.1"/>
    <property type="molecule type" value="Genomic_DNA"/>
</dbReference>
<evidence type="ECO:0000313" key="2">
    <source>
        <dbReference type="Proteomes" id="UP000008963"/>
    </source>
</evidence>
<dbReference type="KEGG" id="bmx:BMS_3004"/>
<dbReference type="Proteomes" id="UP000008963">
    <property type="component" value="Chromosome"/>
</dbReference>
<gene>
    <name evidence="1" type="ordered locus">BMS_3004</name>
</gene>
<keyword evidence="2" id="KW-1185">Reference proteome</keyword>
<proteinExistence type="predicted"/>
<dbReference type="STRING" id="862908.BMS_3004"/>
<evidence type="ECO:0000313" key="1">
    <source>
        <dbReference type="EMBL" id="CBW27766.1"/>
    </source>
</evidence>
<sequence>MMTNQLGNLCLSSQGRGRIKLLKSTTLFSYESANDASRKIWKMGVDIPLHGSELLSLYWGEIENSVARFKGNFARRIYTTIRNQNNSKENISYLKGFAHGFSQLIFLSEKLNKEGKNLCQSEYCKVGDSVLSWKTSEGHLFFDYSSDGNSSEILRFDFSNLSEEGAKRLSIYPIENKSSSNSFRVELFFNQCE</sequence>
<accession>E1WZ78</accession>
<dbReference type="AlphaFoldDB" id="E1WZ78"/>
<protein>
    <submittedName>
        <fullName evidence="1">Uncharacterized protein</fullName>
    </submittedName>
</protein>
<dbReference type="PATRIC" id="fig|862908.3.peg.2872"/>